<evidence type="ECO:0000313" key="4">
    <source>
        <dbReference type="Proteomes" id="UP000053676"/>
    </source>
</evidence>
<feature type="domain" description="Galectin" evidence="2">
    <location>
        <begin position="1"/>
        <end position="103"/>
    </location>
</feature>
<dbReference type="InterPro" id="IPR001079">
    <property type="entry name" value="Galectin_CRD"/>
</dbReference>
<dbReference type="KEGG" id="nai:NECAME_02042"/>
<organism evidence="3 4">
    <name type="scientific">Necator americanus</name>
    <name type="common">Human hookworm</name>
    <dbReference type="NCBI Taxonomy" id="51031"/>
    <lineage>
        <taxon>Eukaryota</taxon>
        <taxon>Metazoa</taxon>
        <taxon>Ecdysozoa</taxon>
        <taxon>Nematoda</taxon>
        <taxon>Chromadorea</taxon>
        <taxon>Rhabditida</taxon>
        <taxon>Rhabditina</taxon>
        <taxon>Rhabditomorpha</taxon>
        <taxon>Strongyloidea</taxon>
        <taxon>Ancylostomatidae</taxon>
        <taxon>Bunostominae</taxon>
        <taxon>Necator</taxon>
    </lineage>
</organism>
<dbReference type="EMBL" id="KI658524">
    <property type="protein sequence ID" value="ETN82305.1"/>
    <property type="molecule type" value="Genomic_DNA"/>
</dbReference>
<evidence type="ECO:0000259" key="2">
    <source>
        <dbReference type="PROSITE" id="PS51304"/>
    </source>
</evidence>
<dbReference type="InterPro" id="IPR013320">
    <property type="entry name" value="ConA-like_dom_sf"/>
</dbReference>
<keyword evidence="1 3" id="KW-0430">Lectin</keyword>
<keyword evidence="4" id="KW-1185">Reference proteome</keyword>
<dbReference type="PROSITE" id="PS51304">
    <property type="entry name" value="GALECTIN"/>
    <property type="match status" value="1"/>
</dbReference>
<dbReference type="SMART" id="SM00908">
    <property type="entry name" value="Gal-bind_lectin"/>
    <property type="match status" value="1"/>
</dbReference>
<protein>
    <submittedName>
        <fullName evidence="3">Galactoside-binding lectin</fullName>
    </submittedName>
</protein>
<proteinExistence type="predicted"/>
<sequence length="104" mass="12052">MSEVIPFSWTLPAELNGFCSPQSVRFTLTPFMSAKRFNCNLRAGNEYLFHFRVDFRNASEKYSKVDVDGVHCVKFKYRPGDDPTLIDRVTVEGDCVLQRFVHRV</sequence>
<accession>W2TJR0</accession>
<evidence type="ECO:0000313" key="3">
    <source>
        <dbReference type="EMBL" id="ETN82305.1"/>
    </source>
</evidence>
<name>W2TJR0_NECAM</name>
<dbReference type="GO" id="GO:0030246">
    <property type="term" value="F:carbohydrate binding"/>
    <property type="evidence" value="ECO:0007669"/>
    <property type="project" value="UniProtKB-KW"/>
</dbReference>
<gene>
    <name evidence="3" type="ORF">NECAME_02042</name>
</gene>
<dbReference type="AlphaFoldDB" id="W2TJR0"/>
<reference evidence="4" key="1">
    <citation type="journal article" date="2014" name="Nat. Genet.">
        <title>Genome of the human hookworm Necator americanus.</title>
        <authorList>
            <person name="Tang Y.T."/>
            <person name="Gao X."/>
            <person name="Rosa B.A."/>
            <person name="Abubucker S."/>
            <person name="Hallsworth-Pepin K."/>
            <person name="Martin J."/>
            <person name="Tyagi R."/>
            <person name="Heizer E."/>
            <person name="Zhang X."/>
            <person name="Bhonagiri-Palsikar V."/>
            <person name="Minx P."/>
            <person name="Warren W.C."/>
            <person name="Wang Q."/>
            <person name="Zhan B."/>
            <person name="Hotez P.J."/>
            <person name="Sternberg P.W."/>
            <person name="Dougall A."/>
            <person name="Gaze S.T."/>
            <person name="Mulvenna J."/>
            <person name="Sotillo J."/>
            <person name="Ranganathan S."/>
            <person name="Rabelo E.M."/>
            <person name="Wilson R.K."/>
            <person name="Felgner P.L."/>
            <person name="Bethony J."/>
            <person name="Hawdon J.M."/>
            <person name="Gasser R.B."/>
            <person name="Loukas A."/>
            <person name="Mitreva M."/>
        </authorList>
    </citation>
    <scope>NUCLEOTIDE SEQUENCE [LARGE SCALE GENOMIC DNA]</scope>
</reference>
<evidence type="ECO:0000256" key="1">
    <source>
        <dbReference type="ARBA" id="ARBA00022734"/>
    </source>
</evidence>
<dbReference type="SUPFAM" id="SSF49899">
    <property type="entry name" value="Concanavalin A-like lectins/glucanases"/>
    <property type="match status" value="1"/>
</dbReference>
<dbReference type="OrthoDB" id="6251307at2759"/>
<dbReference type="Proteomes" id="UP000053676">
    <property type="component" value="Unassembled WGS sequence"/>
</dbReference>
<dbReference type="Gene3D" id="2.60.120.200">
    <property type="match status" value="1"/>
</dbReference>